<sequence>MAGPHKSKNENDDIPLPATPIPKQAEQNLKQTIMMSQVKEFFDSLPVEQKRNLSMGLRGGDGQKEETLVKISHLVQNQNFDGDIEQIGIEFYKLLNDFSSQVVVRNDEATTQIKNYFESLSDHQKRAMVVDLFGGDEQKKREVLGSLWRFDGDLLENTKFFVELVRDYTLTIEIGSLPQEDLQEKKDRGEKNEREHITAEKERVDDVVRRHKELYPLRQESALCVSTILR</sequence>
<dbReference type="Proteomes" id="UP001224775">
    <property type="component" value="Unassembled WGS sequence"/>
</dbReference>
<organism evidence="2 3">
    <name type="scientific">Skeletonema marinoi</name>
    <dbReference type="NCBI Taxonomy" id="267567"/>
    <lineage>
        <taxon>Eukaryota</taxon>
        <taxon>Sar</taxon>
        <taxon>Stramenopiles</taxon>
        <taxon>Ochrophyta</taxon>
        <taxon>Bacillariophyta</taxon>
        <taxon>Coscinodiscophyceae</taxon>
        <taxon>Thalassiosirophycidae</taxon>
        <taxon>Thalassiosirales</taxon>
        <taxon>Skeletonemataceae</taxon>
        <taxon>Skeletonema</taxon>
        <taxon>Skeletonema marinoi-dohrnii complex</taxon>
    </lineage>
</organism>
<evidence type="ECO:0000256" key="1">
    <source>
        <dbReference type="SAM" id="MobiDB-lite"/>
    </source>
</evidence>
<evidence type="ECO:0000313" key="3">
    <source>
        <dbReference type="Proteomes" id="UP001224775"/>
    </source>
</evidence>
<accession>A0AAD8YF07</accession>
<evidence type="ECO:0000313" key="2">
    <source>
        <dbReference type="EMBL" id="KAK1744001.1"/>
    </source>
</evidence>
<dbReference type="EMBL" id="JATAAI010000008">
    <property type="protein sequence ID" value="KAK1744001.1"/>
    <property type="molecule type" value="Genomic_DNA"/>
</dbReference>
<proteinExistence type="predicted"/>
<protein>
    <submittedName>
        <fullName evidence="2">Uncharacterized protein</fullName>
    </submittedName>
</protein>
<name>A0AAD8YF07_9STRA</name>
<comment type="caution">
    <text evidence="2">The sequence shown here is derived from an EMBL/GenBank/DDBJ whole genome shotgun (WGS) entry which is preliminary data.</text>
</comment>
<gene>
    <name evidence="2" type="ORF">QTG54_005598</name>
</gene>
<reference evidence="2" key="1">
    <citation type="submission" date="2023-06" db="EMBL/GenBank/DDBJ databases">
        <title>Survivors Of The Sea: Transcriptome response of Skeletonema marinoi to long-term dormancy.</title>
        <authorList>
            <person name="Pinder M.I.M."/>
            <person name="Kourtchenko O."/>
            <person name="Robertson E.K."/>
            <person name="Larsson T."/>
            <person name="Maumus F."/>
            <person name="Osuna-Cruz C.M."/>
            <person name="Vancaester E."/>
            <person name="Stenow R."/>
            <person name="Vandepoele K."/>
            <person name="Ploug H."/>
            <person name="Bruchert V."/>
            <person name="Godhe A."/>
            <person name="Topel M."/>
        </authorList>
    </citation>
    <scope>NUCLEOTIDE SEQUENCE</scope>
    <source>
        <strain evidence="2">R05AC</strain>
    </source>
</reference>
<dbReference type="AlphaFoldDB" id="A0AAD8YF07"/>
<keyword evidence="3" id="KW-1185">Reference proteome</keyword>
<feature type="region of interest" description="Disordered" evidence="1">
    <location>
        <begin position="1"/>
        <end position="23"/>
    </location>
</feature>